<gene>
    <name evidence="2" type="ORF">ACG0Z6_11750</name>
</gene>
<proteinExistence type="predicted"/>
<feature type="transmembrane region" description="Helical" evidence="1">
    <location>
        <begin position="160"/>
        <end position="178"/>
    </location>
</feature>
<keyword evidence="1" id="KW-0472">Membrane</keyword>
<evidence type="ECO:0000256" key="1">
    <source>
        <dbReference type="SAM" id="Phobius"/>
    </source>
</evidence>
<feature type="transmembrane region" description="Helical" evidence="1">
    <location>
        <begin position="89"/>
        <end position="114"/>
    </location>
</feature>
<accession>A0ABW7FX74</accession>
<sequence length="181" mass="19263">MPTQFTHGIRLEVAQDVLGALLAHWTEVTGHNTRLLQKASSCGWAPMILVIRTVLFYALIWALTSFGFTVGALQTLLGQGNDISSEQLHAVAVTSAVATVVALALAVLLGLKLLGKGALAGRFPAVALRAIGLAFCAMAAYSFLVVAADHPEDFFRRFANAARYEFLLLGVAALALSVRRV</sequence>
<protein>
    <recommendedName>
        <fullName evidence="4">DUF4149 domain-containing protein</fullName>
    </recommendedName>
</protein>
<evidence type="ECO:0000313" key="2">
    <source>
        <dbReference type="EMBL" id="MFG6448907.1"/>
    </source>
</evidence>
<keyword evidence="1" id="KW-0812">Transmembrane</keyword>
<feature type="transmembrane region" description="Helical" evidence="1">
    <location>
        <begin position="54"/>
        <end position="77"/>
    </location>
</feature>
<feature type="transmembrane region" description="Helical" evidence="1">
    <location>
        <begin position="126"/>
        <end position="148"/>
    </location>
</feature>
<name>A0ABW7FX74_9BURK</name>
<evidence type="ECO:0000313" key="3">
    <source>
        <dbReference type="Proteomes" id="UP001606099"/>
    </source>
</evidence>
<comment type="caution">
    <text evidence="2">The sequence shown here is derived from an EMBL/GenBank/DDBJ whole genome shotgun (WGS) entry which is preliminary data.</text>
</comment>
<reference evidence="2 3" key="1">
    <citation type="submission" date="2024-08" db="EMBL/GenBank/DDBJ databases">
        <authorList>
            <person name="Lu H."/>
        </authorList>
    </citation>
    <scope>NUCLEOTIDE SEQUENCE [LARGE SCALE GENOMIC DNA]</scope>
    <source>
        <strain evidence="2 3">BYS180W</strain>
    </source>
</reference>
<dbReference type="EMBL" id="JBIGHZ010000004">
    <property type="protein sequence ID" value="MFG6448907.1"/>
    <property type="molecule type" value="Genomic_DNA"/>
</dbReference>
<keyword evidence="3" id="KW-1185">Reference proteome</keyword>
<dbReference type="Proteomes" id="UP001606099">
    <property type="component" value="Unassembled WGS sequence"/>
</dbReference>
<keyword evidence="1" id="KW-1133">Transmembrane helix</keyword>
<evidence type="ECO:0008006" key="4">
    <source>
        <dbReference type="Google" id="ProtNLM"/>
    </source>
</evidence>
<dbReference type="RefSeq" id="WP_394461593.1">
    <property type="nucleotide sequence ID" value="NZ_JBIGHZ010000004.1"/>
</dbReference>
<organism evidence="2 3">
    <name type="scientific">Roseateles rivi</name>
    <dbReference type="NCBI Taxonomy" id="3299028"/>
    <lineage>
        <taxon>Bacteria</taxon>
        <taxon>Pseudomonadati</taxon>
        <taxon>Pseudomonadota</taxon>
        <taxon>Betaproteobacteria</taxon>
        <taxon>Burkholderiales</taxon>
        <taxon>Sphaerotilaceae</taxon>
        <taxon>Roseateles</taxon>
    </lineage>
</organism>